<protein>
    <recommendedName>
        <fullName evidence="3">C-type lectin domain-containing protein</fullName>
    </recommendedName>
</protein>
<evidence type="ECO:0000313" key="5">
    <source>
        <dbReference type="Proteomes" id="UP000507470"/>
    </source>
</evidence>
<keyword evidence="1" id="KW-1015">Disulfide bond</keyword>
<dbReference type="InterPro" id="IPR050111">
    <property type="entry name" value="C-type_lectin/snaclec_domain"/>
</dbReference>
<dbReference type="PROSITE" id="PS50041">
    <property type="entry name" value="C_TYPE_LECTIN_2"/>
    <property type="match status" value="1"/>
</dbReference>
<dbReference type="Pfam" id="PF00059">
    <property type="entry name" value="Lectin_C"/>
    <property type="match status" value="1"/>
</dbReference>
<evidence type="ECO:0000256" key="2">
    <source>
        <dbReference type="SAM" id="SignalP"/>
    </source>
</evidence>
<keyword evidence="2" id="KW-0732">Signal</keyword>
<name>A0A6J8E8A4_MYTCO</name>
<evidence type="ECO:0000259" key="3">
    <source>
        <dbReference type="PROSITE" id="PS50041"/>
    </source>
</evidence>
<reference evidence="4 5" key="1">
    <citation type="submission" date="2020-06" db="EMBL/GenBank/DDBJ databases">
        <authorList>
            <person name="Li R."/>
            <person name="Bekaert M."/>
        </authorList>
    </citation>
    <scope>NUCLEOTIDE SEQUENCE [LARGE SCALE GENOMIC DNA]</scope>
    <source>
        <strain evidence="5">wild</strain>
    </source>
</reference>
<dbReference type="PANTHER" id="PTHR22803">
    <property type="entry name" value="MANNOSE, PHOSPHOLIPASE, LECTIN RECEPTOR RELATED"/>
    <property type="match status" value="1"/>
</dbReference>
<dbReference type="AlphaFoldDB" id="A0A6J8E8A4"/>
<gene>
    <name evidence="4" type="ORF">MCOR_49003</name>
</gene>
<dbReference type="InterPro" id="IPR016187">
    <property type="entry name" value="CTDL_fold"/>
</dbReference>
<dbReference type="InterPro" id="IPR016186">
    <property type="entry name" value="C-type_lectin-like/link_sf"/>
</dbReference>
<keyword evidence="5" id="KW-1185">Reference proteome</keyword>
<evidence type="ECO:0000256" key="1">
    <source>
        <dbReference type="ARBA" id="ARBA00023157"/>
    </source>
</evidence>
<evidence type="ECO:0000313" key="4">
    <source>
        <dbReference type="EMBL" id="CAC5416368.1"/>
    </source>
</evidence>
<dbReference type="InterPro" id="IPR018378">
    <property type="entry name" value="C-type_lectin_CS"/>
</dbReference>
<dbReference type="OrthoDB" id="6110379at2759"/>
<dbReference type="EMBL" id="CACVKT020008630">
    <property type="protein sequence ID" value="CAC5416368.1"/>
    <property type="molecule type" value="Genomic_DNA"/>
</dbReference>
<dbReference type="SMART" id="SM00034">
    <property type="entry name" value="CLECT"/>
    <property type="match status" value="1"/>
</dbReference>
<dbReference type="SUPFAM" id="SSF56436">
    <property type="entry name" value="C-type lectin-like"/>
    <property type="match status" value="1"/>
</dbReference>
<dbReference type="Proteomes" id="UP000507470">
    <property type="component" value="Unassembled WGS sequence"/>
</dbReference>
<dbReference type="InterPro" id="IPR001304">
    <property type="entry name" value="C-type_lectin-like"/>
</dbReference>
<feature type="signal peptide" evidence="2">
    <location>
        <begin position="1"/>
        <end position="24"/>
    </location>
</feature>
<sequence length="284" mass="30978">MAKYYQLYMVVLTVVFIVPRTSVAQIFPGQISGQIIPRPIILGQDEAEQQQELFLIDESATTVDSTGIGSGSAFQFLPLPLLTLVLPMMAMAMMTMTSTDTSGTSVAPTMPVSVTTVPPTQATAQPTPCVPTNCPAGYVLLGDQTASPNCYFYSGTSKARWSNAMRTCAMTPGAYLWRPNTMAEASAVWNDFKIARGTDIWTGANTPFHDGNYVFSVDNGAFVFTNPPFGISSTFGSKECIDIELTGGGNWEWNDNECTKSSQYVCEVPRVSIQIFYLNYSEYL</sequence>
<feature type="chain" id="PRO_5027003079" description="C-type lectin domain-containing protein" evidence="2">
    <location>
        <begin position="25"/>
        <end position="284"/>
    </location>
</feature>
<dbReference type="PROSITE" id="PS00615">
    <property type="entry name" value="C_TYPE_LECTIN_1"/>
    <property type="match status" value="1"/>
</dbReference>
<proteinExistence type="predicted"/>
<accession>A0A6J8E8A4</accession>
<feature type="domain" description="C-type lectin" evidence="3">
    <location>
        <begin position="146"/>
        <end position="267"/>
    </location>
</feature>
<dbReference type="Gene3D" id="3.10.100.10">
    <property type="entry name" value="Mannose-Binding Protein A, subunit A"/>
    <property type="match status" value="1"/>
</dbReference>
<dbReference type="CDD" id="cd00037">
    <property type="entry name" value="CLECT"/>
    <property type="match status" value="1"/>
</dbReference>
<organism evidence="4 5">
    <name type="scientific">Mytilus coruscus</name>
    <name type="common">Sea mussel</name>
    <dbReference type="NCBI Taxonomy" id="42192"/>
    <lineage>
        <taxon>Eukaryota</taxon>
        <taxon>Metazoa</taxon>
        <taxon>Spiralia</taxon>
        <taxon>Lophotrochozoa</taxon>
        <taxon>Mollusca</taxon>
        <taxon>Bivalvia</taxon>
        <taxon>Autobranchia</taxon>
        <taxon>Pteriomorphia</taxon>
        <taxon>Mytilida</taxon>
        <taxon>Mytiloidea</taxon>
        <taxon>Mytilidae</taxon>
        <taxon>Mytilinae</taxon>
        <taxon>Mytilus</taxon>
    </lineage>
</organism>